<organism evidence="3 4">
    <name type="scientific">Flavivirga aquimarina</name>
    <dbReference type="NCBI Taxonomy" id="2027862"/>
    <lineage>
        <taxon>Bacteria</taxon>
        <taxon>Pseudomonadati</taxon>
        <taxon>Bacteroidota</taxon>
        <taxon>Flavobacteriia</taxon>
        <taxon>Flavobacteriales</taxon>
        <taxon>Flavobacteriaceae</taxon>
        <taxon>Flavivirga</taxon>
    </lineage>
</organism>
<dbReference type="EMBL" id="JAUOEK010000024">
    <property type="protein sequence ID" value="MDO5968432.1"/>
    <property type="molecule type" value="Genomic_DNA"/>
</dbReference>
<dbReference type="Proteomes" id="UP001176883">
    <property type="component" value="Unassembled WGS sequence"/>
</dbReference>
<evidence type="ECO:0000313" key="4">
    <source>
        <dbReference type="Proteomes" id="UP001176883"/>
    </source>
</evidence>
<comment type="similarity">
    <text evidence="1">Belongs to the TonB-dependent receptor family.</text>
</comment>
<evidence type="ECO:0000259" key="2">
    <source>
        <dbReference type="Pfam" id="PF07715"/>
    </source>
</evidence>
<evidence type="ECO:0000256" key="1">
    <source>
        <dbReference type="PROSITE-ProRule" id="PRU01360"/>
    </source>
</evidence>
<sequence>MVKKTILFIIVSSFLSFSLSSNFRELVIKKLEDYISNHPEKIYVQTDKPYYITGEDIWYTAYLVNGITHKKTEKSKVIHVELINEQDSIISTKKLHIDDVSVAGDFKINKDLAPGNYLLRAYTNYMRNSDADYFFQKQIPIWNLKNVDSLVNLTMSNSHTSETKETQLTEKPDLHFYPESGYLINGIATKIGIKIKDKHNRNITINGLIKDSNDETITSFKTLKFGLGIISLLPDINKNYYASVDIDGRTYKYPLPKTIQKGYNISVINNGSHIILKVSTNYHIGLKNTLLIAHQRGKLIYEKLETEDKNSYFIKINTSTLLDGIANFTLFNSSGEPMCERLVFIENTNNTVKVNINLNNETPTTRDRVSMQLNLKDKGGNNISGNLSMSITNTDAIGQSSEVENIKTYLLLNSDLRGNIENPNYFFEKENDAKRRYLLDLVMLTHGWRRFIWTDLLYNNTKKPDKFKPEKGLHISGNTRNLKGHKERRQAFTRLTFLGGVPYQEHQQSSINGSFKYGPFVFNDTIPVLIEARTKGFKSDENSKNRLISIHLSPSFASSPKIIRNDVLISNLNDSHEITNYLKQARDIFKINETYAKSTRVLDEIIINAKKETKEELRDQSMSDRTDYGYATHRMDMQAFKNLSHLSVFELLRMLPGVNVSNDSISIRNQGIPLIYMDGIQVNLDDISNLTGNDIDFIDILSGADAAIFSNSGNGVIAIYLKNGASISAKNIKRKPGIIDFTAIGFYTAREFYAPEHINGFGDNLKQDIRTTLHWEPKIKLTKMINKAEVSFFTSDSKGKYTIKIEGLTDTGNPVYHMSTFEVE</sequence>
<dbReference type="InterPro" id="IPR039426">
    <property type="entry name" value="TonB-dep_rcpt-like"/>
</dbReference>
<keyword evidence="3" id="KW-0675">Receptor</keyword>
<dbReference type="Gene3D" id="2.60.40.1930">
    <property type="match status" value="1"/>
</dbReference>
<keyword evidence="4" id="KW-1185">Reference proteome</keyword>
<dbReference type="Pfam" id="PF07715">
    <property type="entry name" value="Plug"/>
    <property type="match status" value="1"/>
</dbReference>
<feature type="domain" description="TonB-dependent receptor plug" evidence="2">
    <location>
        <begin position="631"/>
        <end position="715"/>
    </location>
</feature>
<name>A0ABT8W5N6_9FLAO</name>
<keyword evidence="1" id="KW-0813">Transport</keyword>
<keyword evidence="1" id="KW-0472">Membrane</keyword>
<keyword evidence="1" id="KW-1134">Transmembrane beta strand</keyword>
<dbReference type="RefSeq" id="WP_303276110.1">
    <property type="nucleotide sequence ID" value="NZ_JAUOEK010000024.1"/>
</dbReference>
<keyword evidence="1" id="KW-0812">Transmembrane</keyword>
<accession>A0ABT8W5N6</accession>
<dbReference type="Gene3D" id="2.170.130.10">
    <property type="entry name" value="TonB-dependent receptor, plug domain"/>
    <property type="match status" value="1"/>
</dbReference>
<keyword evidence="1" id="KW-0998">Cell outer membrane</keyword>
<dbReference type="SUPFAM" id="SSF56935">
    <property type="entry name" value="Porins"/>
    <property type="match status" value="1"/>
</dbReference>
<comment type="subcellular location">
    <subcellularLocation>
        <location evidence="1">Cell outer membrane</location>
        <topology evidence="1">Multi-pass membrane protein</topology>
    </subcellularLocation>
</comment>
<gene>
    <name evidence="3" type="ORF">Q4Q35_01295</name>
</gene>
<comment type="caution">
    <text evidence="3">The sequence shown here is derived from an EMBL/GenBank/DDBJ whole genome shotgun (WGS) entry which is preliminary data.</text>
</comment>
<protein>
    <submittedName>
        <fullName evidence="3">TonB-dependent receptor plug domain-containing protein</fullName>
    </submittedName>
</protein>
<evidence type="ECO:0000313" key="3">
    <source>
        <dbReference type="EMBL" id="MDO5968432.1"/>
    </source>
</evidence>
<dbReference type="PROSITE" id="PS52016">
    <property type="entry name" value="TONB_DEPENDENT_REC_3"/>
    <property type="match status" value="1"/>
</dbReference>
<dbReference type="InterPro" id="IPR012910">
    <property type="entry name" value="Plug_dom"/>
</dbReference>
<proteinExistence type="inferred from homology"/>
<reference evidence="3" key="1">
    <citation type="submission" date="2023-07" db="EMBL/GenBank/DDBJ databases">
        <title>Two novel species in the genus Flavivirga.</title>
        <authorList>
            <person name="Kwon K."/>
        </authorList>
    </citation>
    <scope>NUCLEOTIDE SEQUENCE</scope>
    <source>
        <strain evidence="3">KCTC 52353</strain>
    </source>
</reference>
<dbReference type="InterPro" id="IPR037066">
    <property type="entry name" value="Plug_dom_sf"/>
</dbReference>